<dbReference type="CDD" id="cd03467">
    <property type="entry name" value="Rieske"/>
    <property type="match status" value="1"/>
</dbReference>
<reference evidence="6 7" key="1">
    <citation type="submission" date="2019-11" db="EMBL/GenBank/DDBJ databases">
        <title>Novel species isolated from a subtropical stream in China.</title>
        <authorList>
            <person name="Lu H."/>
        </authorList>
    </citation>
    <scope>NUCLEOTIDE SEQUENCE [LARGE SCALE GENOMIC DNA]</scope>
    <source>
        <strain evidence="6 7">FT92W</strain>
    </source>
</reference>
<protein>
    <submittedName>
        <fullName evidence="6">Rieske 2Fe-2S domain-containing protein</fullName>
    </submittedName>
</protein>
<organism evidence="6 7">
    <name type="scientific">Pseudoduganella rivuli</name>
    <dbReference type="NCBI Taxonomy" id="2666085"/>
    <lineage>
        <taxon>Bacteria</taxon>
        <taxon>Pseudomonadati</taxon>
        <taxon>Pseudomonadota</taxon>
        <taxon>Betaproteobacteria</taxon>
        <taxon>Burkholderiales</taxon>
        <taxon>Oxalobacteraceae</taxon>
        <taxon>Telluria group</taxon>
        <taxon>Pseudoduganella</taxon>
    </lineage>
</organism>
<dbReference type="GO" id="GO:0051537">
    <property type="term" value="F:2 iron, 2 sulfur cluster binding"/>
    <property type="evidence" value="ECO:0007669"/>
    <property type="project" value="UniProtKB-KW"/>
</dbReference>
<dbReference type="Gene3D" id="2.102.10.10">
    <property type="entry name" value="Rieske [2Fe-2S] iron-sulphur domain"/>
    <property type="match status" value="1"/>
</dbReference>
<dbReference type="RefSeq" id="WP_154376647.1">
    <property type="nucleotide sequence ID" value="NZ_WKJJ01000011.1"/>
</dbReference>
<gene>
    <name evidence="6" type="ORF">GJ700_18820</name>
</gene>
<evidence type="ECO:0000256" key="3">
    <source>
        <dbReference type="ARBA" id="ARBA00023004"/>
    </source>
</evidence>
<dbReference type="InterPro" id="IPR036922">
    <property type="entry name" value="Rieske_2Fe-2S_sf"/>
</dbReference>
<keyword evidence="7" id="KW-1185">Reference proteome</keyword>
<keyword evidence="1" id="KW-0001">2Fe-2S</keyword>
<keyword evidence="3" id="KW-0408">Iron</keyword>
<name>A0A7X2IPG6_9BURK</name>
<dbReference type="AlphaFoldDB" id="A0A7X2IPG6"/>
<dbReference type="EMBL" id="WKJJ01000011">
    <property type="protein sequence ID" value="MRV73767.1"/>
    <property type="molecule type" value="Genomic_DNA"/>
</dbReference>
<evidence type="ECO:0000313" key="7">
    <source>
        <dbReference type="Proteomes" id="UP000446768"/>
    </source>
</evidence>
<dbReference type="PROSITE" id="PS51296">
    <property type="entry name" value="RIESKE"/>
    <property type="match status" value="1"/>
</dbReference>
<evidence type="ECO:0000256" key="1">
    <source>
        <dbReference type="ARBA" id="ARBA00022714"/>
    </source>
</evidence>
<dbReference type="GO" id="GO:0046872">
    <property type="term" value="F:metal ion binding"/>
    <property type="evidence" value="ECO:0007669"/>
    <property type="project" value="UniProtKB-KW"/>
</dbReference>
<keyword evidence="4" id="KW-0411">Iron-sulfur</keyword>
<evidence type="ECO:0000313" key="6">
    <source>
        <dbReference type="EMBL" id="MRV73767.1"/>
    </source>
</evidence>
<dbReference type="Pfam" id="PF00355">
    <property type="entry name" value="Rieske"/>
    <property type="match status" value="1"/>
</dbReference>
<accession>A0A7X2IPG6</accession>
<evidence type="ECO:0000256" key="2">
    <source>
        <dbReference type="ARBA" id="ARBA00022723"/>
    </source>
</evidence>
<dbReference type="PANTHER" id="PTHR40261">
    <property type="match status" value="1"/>
</dbReference>
<evidence type="ECO:0000259" key="5">
    <source>
        <dbReference type="PROSITE" id="PS51296"/>
    </source>
</evidence>
<dbReference type="PANTHER" id="PTHR40261:SF1">
    <property type="entry name" value="RIESKE DOMAIN-CONTAINING PROTEIN"/>
    <property type="match status" value="1"/>
</dbReference>
<comment type="caution">
    <text evidence="6">The sequence shown here is derived from an EMBL/GenBank/DDBJ whole genome shotgun (WGS) entry which is preliminary data.</text>
</comment>
<dbReference type="SUPFAM" id="SSF50022">
    <property type="entry name" value="ISP domain"/>
    <property type="match status" value="1"/>
</dbReference>
<dbReference type="InterPro" id="IPR017941">
    <property type="entry name" value="Rieske_2Fe-2S"/>
</dbReference>
<dbReference type="Proteomes" id="UP000446768">
    <property type="component" value="Unassembled WGS sequence"/>
</dbReference>
<proteinExistence type="predicted"/>
<evidence type="ECO:0000256" key="4">
    <source>
        <dbReference type="ARBA" id="ARBA00023014"/>
    </source>
</evidence>
<feature type="domain" description="Rieske" evidence="5">
    <location>
        <begin position="6"/>
        <end position="112"/>
    </location>
</feature>
<sequence length="116" mass="12103">MTGPGMYLCRLHDIADGGARGFDPRGDGRDTVFVVRQGMRLHAYRDDCPHVAGAPMAWRKDAYLNGDGSRIVCSAHGAQFDIASGACTLGPCLGQALARVALAIDGGGGIWVTGDV</sequence>
<keyword evidence="2" id="KW-0479">Metal-binding</keyword>